<accession>A0A1G7TZZ9</accession>
<dbReference type="FunFam" id="1.10.340.30:FF:000001">
    <property type="entry name" value="Endonuclease III"/>
    <property type="match status" value="1"/>
</dbReference>
<name>A0A1G7TZZ9_9PROT</name>
<dbReference type="GO" id="GO:0006285">
    <property type="term" value="P:base-excision repair, AP site formation"/>
    <property type="evidence" value="ECO:0007669"/>
    <property type="project" value="TreeGrafter"/>
</dbReference>
<dbReference type="InterPro" id="IPR004035">
    <property type="entry name" value="Endouclease-III_FeS-bd_BS"/>
</dbReference>
<comment type="cofactor">
    <cofactor evidence="12">
        <name>[4Fe-4S] cluster</name>
        <dbReference type="ChEBI" id="CHEBI:49883"/>
    </cofactor>
    <text evidence="12">Binds 1 [4Fe-4S] cluster.</text>
</comment>
<reference evidence="14 15" key="1">
    <citation type="submission" date="2016-10" db="EMBL/GenBank/DDBJ databases">
        <authorList>
            <person name="de Groot N.N."/>
        </authorList>
    </citation>
    <scope>NUCLEOTIDE SEQUENCE [LARGE SCALE GENOMIC DNA]</scope>
    <source>
        <strain evidence="14 15">DSM 25584</strain>
    </source>
</reference>
<keyword evidence="6 12" id="KW-0408">Iron</keyword>
<keyword evidence="3 12" id="KW-0479">Metal-binding</keyword>
<dbReference type="STRING" id="1082479.SAMN05216241_11122"/>
<dbReference type="SMART" id="SM00525">
    <property type="entry name" value="FES"/>
    <property type="match status" value="1"/>
</dbReference>
<evidence type="ECO:0000256" key="3">
    <source>
        <dbReference type="ARBA" id="ARBA00022723"/>
    </source>
</evidence>
<dbReference type="GO" id="GO:0003677">
    <property type="term" value="F:DNA binding"/>
    <property type="evidence" value="ECO:0007669"/>
    <property type="project" value="UniProtKB-UniRule"/>
</dbReference>
<dbReference type="EMBL" id="FNCE01000011">
    <property type="protein sequence ID" value="SDG40856.1"/>
    <property type="molecule type" value="Genomic_DNA"/>
</dbReference>
<dbReference type="Gene3D" id="1.10.340.30">
    <property type="entry name" value="Hypothetical protein, domain 2"/>
    <property type="match status" value="1"/>
</dbReference>
<evidence type="ECO:0000256" key="8">
    <source>
        <dbReference type="ARBA" id="ARBA00023125"/>
    </source>
</evidence>
<dbReference type="Gene3D" id="1.10.1670.10">
    <property type="entry name" value="Helix-hairpin-Helix base-excision DNA repair enzymes (C-terminal)"/>
    <property type="match status" value="1"/>
</dbReference>
<sequence length="216" mass="23662">MSASELTPDEIERFFARLAEVIPAPDSELTYFDPFTLLIAVVLSAQSTDVGVNKATATLFREAATPEAMLELGEEGIKAHIRNLGLYNNKARNVVALCRKLVDEHGGEVPRERAALEKLPGVGRKTANVIRNTAFGEPEIAVDTHIYRVCNRTGLAPGKTVRAVEDALQAVVPARFKKDAHHLLILHGRYTCTARKPRCGQCVVRDVCRYDAKTAG</sequence>
<dbReference type="InterPro" id="IPR011257">
    <property type="entry name" value="DNA_glycosylase"/>
</dbReference>
<comment type="function">
    <text evidence="12">DNA repair enzyme that has both DNA N-glycosylase activity and AP-lyase activity. The DNA N-glycosylase activity releases various damaged pyrimidines from DNA by cleaving the N-glycosidic bond, leaving an AP (apurinic/apyrimidinic) site. The AP-lyase activity cleaves the phosphodiester bond 3' to the AP site by a beta-elimination, leaving a 3'-terminal unsaturated sugar and a product with a terminal 5'-phosphate.</text>
</comment>
<evidence type="ECO:0000256" key="4">
    <source>
        <dbReference type="ARBA" id="ARBA00022763"/>
    </source>
</evidence>
<dbReference type="PANTHER" id="PTHR10359:SF18">
    <property type="entry name" value="ENDONUCLEASE III"/>
    <property type="match status" value="1"/>
</dbReference>
<dbReference type="HAMAP" id="MF_00942">
    <property type="entry name" value="Nth"/>
    <property type="match status" value="1"/>
</dbReference>
<comment type="similarity">
    <text evidence="1 12">Belongs to the Nth/MutY family.</text>
</comment>
<dbReference type="CDD" id="cd00056">
    <property type="entry name" value="ENDO3c"/>
    <property type="match status" value="1"/>
</dbReference>
<keyword evidence="10 12" id="KW-0456">Lyase</keyword>
<evidence type="ECO:0000256" key="2">
    <source>
        <dbReference type="ARBA" id="ARBA00022485"/>
    </source>
</evidence>
<dbReference type="GO" id="GO:0046872">
    <property type="term" value="F:metal ion binding"/>
    <property type="evidence" value="ECO:0007669"/>
    <property type="project" value="UniProtKB-KW"/>
</dbReference>
<keyword evidence="7 12" id="KW-0411">Iron-sulfur</keyword>
<evidence type="ECO:0000256" key="7">
    <source>
        <dbReference type="ARBA" id="ARBA00023014"/>
    </source>
</evidence>
<evidence type="ECO:0000313" key="14">
    <source>
        <dbReference type="EMBL" id="SDG40856.1"/>
    </source>
</evidence>
<dbReference type="Pfam" id="PF10576">
    <property type="entry name" value="EndIII_4Fe-2S"/>
    <property type="match status" value="1"/>
</dbReference>
<dbReference type="NCBIfam" id="TIGR01083">
    <property type="entry name" value="nth"/>
    <property type="match status" value="1"/>
</dbReference>
<keyword evidence="15" id="KW-1185">Reference proteome</keyword>
<dbReference type="InterPro" id="IPR003651">
    <property type="entry name" value="Endonuclease3_FeS-loop_motif"/>
</dbReference>
<gene>
    <name evidence="12" type="primary">nth</name>
    <name evidence="14" type="ORF">SAMN05216241_11122</name>
</gene>
<evidence type="ECO:0000256" key="9">
    <source>
        <dbReference type="ARBA" id="ARBA00023204"/>
    </source>
</evidence>
<dbReference type="GO" id="GO:0140078">
    <property type="term" value="F:class I DNA-(apurinic or apyrimidinic site) endonuclease activity"/>
    <property type="evidence" value="ECO:0007669"/>
    <property type="project" value="UniProtKB-EC"/>
</dbReference>
<evidence type="ECO:0000256" key="1">
    <source>
        <dbReference type="ARBA" id="ARBA00008343"/>
    </source>
</evidence>
<proteinExistence type="inferred from homology"/>
<evidence type="ECO:0000256" key="11">
    <source>
        <dbReference type="ARBA" id="ARBA00023295"/>
    </source>
</evidence>
<keyword evidence="5 12" id="KW-0378">Hydrolase</keyword>
<evidence type="ECO:0000256" key="5">
    <source>
        <dbReference type="ARBA" id="ARBA00022801"/>
    </source>
</evidence>
<dbReference type="AlphaFoldDB" id="A0A1G7TZZ9"/>
<evidence type="ECO:0000256" key="6">
    <source>
        <dbReference type="ARBA" id="ARBA00023004"/>
    </source>
</evidence>
<feature type="domain" description="HhH-GPD" evidence="13">
    <location>
        <begin position="43"/>
        <end position="190"/>
    </location>
</feature>
<organism evidence="14 15">
    <name type="scientific">Limimonas halophila</name>
    <dbReference type="NCBI Taxonomy" id="1082479"/>
    <lineage>
        <taxon>Bacteria</taxon>
        <taxon>Pseudomonadati</taxon>
        <taxon>Pseudomonadota</taxon>
        <taxon>Alphaproteobacteria</taxon>
        <taxon>Rhodospirillales</taxon>
        <taxon>Rhodovibrionaceae</taxon>
        <taxon>Limimonas</taxon>
    </lineage>
</organism>
<keyword evidence="2 12" id="KW-0004">4Fe-4S</keyword>
<dbReference type="Pfam" id="PF00730">
    <property type="entry name" value="HhH-GPD"/>
    <property type="match status" value="1"/>
</dbReference>
<comment type="catalytic activity">
    <reaction evidence="12">
        <text>2'-deoxyribonucleotide-(2'-deoxyribose 5'-phosphate)-2'-deoxyribonucleotide-DNA = a 3'-end 2'-deoxyribonucleotide-(2,3-dehydro-2,3-deoxyribose 5'-phosphate)-DNA + a 5'-end 5'-phospho-2'-deoxyribonucleoside-DNA + H(+)</text>
        <dbReference type="Rhea" id="RHEA:66592"/>
        <dbReference type="Rhea" id="RHEA-COMP:13180"/>
        <dbReference type="Rhea" id="RHEA-COMP:16897"/>
        <dbReference type="Rhea" id="RHEA-COMP:17067"/>
        <dbReference type="ChEBI" id="CHEBI:15378"/>
        <dbReference type="ChEBI" id="CHEBI:136412"/>
        <dbReference type="ChEBI" id="CHEBI:157695"/>
        <dbReference type="ChEBI" id="CHEBI:167181"/>
        <dbReference type="EC" id="4.2.99.18"/>
    </reaction>
</comment>
<feature type="binding site" evidence="12">
    <location>
        <position position="202"/>
    </location>
    <ligand>
        <name>[4Fe-4S] cluster</name>
        <dbReference type="ChEBI" id="CHEBI:49883"/>
    </ligand>
</feature>
<dbReference type="InterPro" id="IPR023170">
    <property type="entry name" value="HhH_base_excis_C"/>
</dbReference>
<evidence type="ECO:0000259" key="13">
    <source>
        <dbReference type="SMART" id="SM00478"/>
    </source>
</evidence>
<keyword evidence="4 12" id="KW-0227">DNA damage</keyword>
<feature type="binding site" evidence="12">
    <location>
        <position position="208"/>
    </location>
    <ligand>
        <name>[4Fe-4S] cluster</name>
        <dbReference type="ChEBI" id="CHEBI:49883"/>
    </ligand>
</feature>
<dbReference type="PANTHER" id="PTHR10359">
    <property type="entry name" value="A/G-SPECIFIC ADENINE GLYCOSYLASE/ENDONUCLEASE III"/>
    <property type="match status" value="1"/>
</dbReference>
<keyword evidence="11 12" id="KW-0326">Glycosidase</keyword>
<dbReference type="Pfam" id="PF00633">
    <property type="entry name" value="HHH"/>
    <property type="match status" value="1"/>
</dbReference>
<dbReference type="Proteomes" id="UP000199415">
    <property type="component" value="Unassembled WGS sequence"/>
</dbReference>
<dbReference type="EC" id="4.2.99.18" evidence="12"/>
<dbReference type="OrthoDB" id="9800977at2"/>
<keyword evidence="9 12" id="KW-0234">DNA repair</keyword>
<dbReference type="InterPro" id="IPR005759">
    <property type="entry name" value="Nth"/>
</dbReference>
<dbReference type="SUPFAM" id="SSF48150">
    <property type="entry name" value="DNA-glycosylase"/>
    <property type="match status" value="1"/>
</dbReference>
<evidence type="ECO:0000256" key="10">
    <source>
        <dbReference type="ARBA" id="ARBA00023239"/>
    </source>
</evidence>
<dbReference type="FunFam" id="1.10.1670.10:FF:000001">
    <property type="entry name" value="Endonuclease III"/>
    <property type="match status" value="1"/>
</dbReference>
<dbReference type="SMART" id="SM00478">
    <property type="entry name" value="ENDO3c"/>
    <property type="match status" value="1"/>
</dbReference>
<feature type="binding site" evidence="12">
    <location>
        <position position="199"/>
    </location>
    <ligand>
        <name>[4Fe-4S] cluster</name>
        <dbReference type="ChEBI" id="CHEBI:49883"/>
    </ligand>
</feature>
<keyword evidence="14" id="KW-0255">Endonuclease</keyword>
<dbReference type="GO" id="GO:0019104">
    <property type="term" value="F:DNA N-glycosylase activity"/>
    <property type="evidence" value="ECO:0007669"/>
    <property type="project" value="UniProtKB-UniRule"/>
</dbReference>
<feature type="binding site" evidence="12">
    <location>
        <position position="192"/>
    </location>
    <ligand>
        <name>[4Fe-4S] cluster</name>
        <dbReference type="ChEBI" id="CHEBI:49883"/>
    </ligand>
</feature>
<dbReference type="PROSITE" id="PS00764">
    <property type="entry name" value="ENDONUCLEASE_III_1"/>
    <property type="match status" value="1"/>
</dbReference>
<protein>
    <recommendedName>
        <fullName evidence="12">Endonuclease III</fullName>
        <ecNumber evidence="12">4.2.99.18</ecNumber>
    </recommendedName>
    <alternativeName>
        <fullName evidence="12">DNA-(apurinic or apyrimidinic site) lyase</fullName>
    </alternativeName>
</protein>
<keyword evidence="14" id="KW-0540">Nuclease</keyword>
<evidence type="ECO:0000313" key="15">
    <source>
        <dbReference type="Proteomes" id="UP000199415"/>
    </source>
</evidence>
<dbReference type="PIRSF" id="PIRSF001435">
    <property type="entry name" value="Nth"/>
    <property type="match status" value="1"/>
</dbReference>
<keyword evidence="8 12" id="KW-0238">DNA-binding</keyword>
<dbReference type="InterPro" id="IPR003265">
    <property type="entry name" value="HhH-GPD_domain"/>
</dbReference>
<evidence type="ECO:0000256" key="12">
    <source>
        <dbReference type="HAMAP-Rule" id="MF_00942"/>
    </source>
</evidence>
<dbReference type="GO" id="GO:0051539">
    <property type="term" value="F:4 iron, 4 sulfur cluster binding"/>
    <property type="evidence" value="ECO:0007669"/>
    <property type="project" value="UniProtKB-UniRule"/>
</dbReference>
<dbReference type="InterPro" id="IPR000445">
    <property type="entry name" value="HhH_motif"/>
</dbReference>